<dbReference type="AlphaFoldDB" id="A0A4S5D2R5"/>
<organism evidence="1 2">
    <name type="scientific">Candidatus Frankia alpina</name>
    <dbReference type="NCBI Taxonomy" id="2699483"/>
    <lineage>
        <taxon>Bacteria</taxon>
        <taxon>Bacillati</taxon>
        <taxon>Actinomycetota</taxon>
        <taxon>Actinomycetes</taxon>
        <taxon>Frankiales</taxon>
        <taxon>Frankiaceae</taxon>
        <taxon>Frankia</taxon>
    </lineage>
</organism>
<proteinExistence type="predicted"/>
<reference evidence="1 2" key="1">
    <citation type="submission" date="2019-04" db="EMBL/GenBank/DDBJ databases">
        <title>Draft genome sequences for three unisolated Alnus-infective Frankia Sp+ strains, AgTrS, AiOr and AvVan, the first sequenced Frankia strains able to sporulate in-planta.</title>
        <authorList>
            <person name="Bethencourt L."/>
            <person name="Vautrin F."/>
            <person name="Taib N."/>
            <person name="Dubost A."/>
            <person name="Castro-Garcia L."/>
            <person name="Imbaud O."/>
            <person name="Abrouk D."/>
            <person name="Fournier P."/>
            <person name="Briolay J."/>
            <person name="Nguyen A."/>
            <person name="Normand P."/>
            <person name="Fernandez M.P."/>
            <person name="Brochier-Armanet C."/>
            <person name="Herrera-Belaroussi A."/>
        </authorList>
    </citation>
    <scope>NUCLEOTIDE SEQUENCE [LARGE SCALE GENOMIC DNA]</scope>
    <source>
        <strain evidence="1 2">AvVan</strain>
    </source>
</reference>
<accession>A0A4S5D2R5</accession>
<name>A0A4S5D2R5_9ACTN</name>
<gene>
    <name evidence="1" type="ORF">E7Y31_18740</name>
</gene>
<comment type="caution">
    <text evidence="1">The sequence shown here is derived from an EMBL/GenBank/DDBJ whole genome shotgun (WGS) entry which is preliminary data.</text>
</comment>
<dbReference type="Proteomes" id="UP000305282">
    <property type="component" value="Unassembled WGS sequence"/>
</dbReference>
<keyword evidence="2" id="KW-1185">Reference proteome</keyword>
<evidence type="ECO:0000313" key="1">
    <source>
        <dbReference type="EMBL" id="THJ50538.1"/>
    </source>
</evidence>
<protein>
    <submittedName>
        <fullName evidence="1">Helix-turn-helix domain-containing protein</fullName>
    </submittedName>
</protein>
<evidence type="ECO:0000313" key="2">
    <source>
        <dbReference type="Proteomes" id="UP000305282"/>
    </source>
</evidence>
<sequence>MTATKLAGAASDDDPRVGLAAVASLRALLESLEELQVASARHRGWSWQEIANVLGVSRQAAHKKYGRRFGKGR</sequence>
<dbReference type="EMBL" id="SSXH01000616">
    <property type="protein sequence ID" value="THJ50538.1"/>
    <property type="molecule type" value="Genomic_DNA"/>
</dbReference>
<dbReference type="OrthoDB" id="3579809at2"/>